<dbReference type="PROSITE" id="PS51352">
    <property type="entry name" value="THIOREDOXIN_2"/>
    <property type="match status" value="1"/>
</dbReference>
<dbReference type="EMBL" id="WNXC01000002">
    <property type="protein sequence ID" value="MBB2149284.1"/>
    <property type="molecule type" value="Genomic_DNA"/>
</dbReference>
<dbReference type="PANTHER" id="PTHR42852">
    <property type="entry name" value="THIOL:DISULFIDE INTERCHANGE PROTEIN DSBE"/>
    <property type="match status" value="1"/>
</dbReference>
<keyword evidence="4" id="KW-0676">Redox-active center</keyword>
<keyword evidence="2" id="KW-0201">Cytochrome c-type biogenesis</keyword>
<evidence type="ECO:0000259" key="5">
    <source>
        <dbReference type="PROSITE" id="PS51352"/>
    </source>
</evidence>
<dbReference type="PANTHER" id="PTHR42852:SF6">
    <property type="entry name" value="THIOL:DISULFIDE INTERCHANGE PROTEIN DSBE"/>
    <property type="match status" value="1"/>
</dbReference>
<comment type="caution">
    <text evidence="6">The sequence shown here is derived from an EMBL/GenBank/DDBJ whole genome shotgun (WGS) entry which is preliminary data.</text>
</comment>
<evidence type="ECO:0000313" key="7">
    <source>
        <dbReference type="Proteomes" id="UP000636110"/>
    </source>
</evidence>
<dbReference type="InterPro" id="IPR013766">
    <property type="entry name" value="Thioredoxin_domain"/>
</dbReference>
<dbReference type="InterPro" id="IPR013740">
    <property type="entry name" value="Redoxin"/>
</dbReference>
<evidence type="ECO:0000256" key="3">
    <source>
        <dbReference type="ARBA" id="ARBA00023157"/>
    </source>
</evidence>
<gene>
    <name evidence="6" type="ORF">GM920_10240</name>
</gene>
<dbReference type="Proteomes" id="UP000636110">
    <property type="component" value="Unassembled WGS sequence"/>
</dbReference>
<dbReference type="RefSeq" id="WP_182956612.1">
    <property type="nucleotide sequence ID" value="NZ_WNXC01000002.1"/>
</dbReference>
<protein>
    <submittedName>
        <fullName evidence="6">Redoxin domain-containing protein</fullName>
    </submittedName>
</protein>
<evidence type="ECO:0000313" key="6">
    <source>
        <dbReference type="EMBL" id="MBB2149284.1"/>
    </source>
</evidence>
<accession>A0ABR6EVH9</accession>
<organism evidence="6 7">
    <name type="scientific">Pedobacter gandavensis</name>
    <dbReference type="NCBI Taxonomy" id="2679963"/>
    <lineage>
        <taxon>Bacteria</taxon>
        <taxon>Pseudomonadati</taxon>
        <taxon>Bacteroidota</taxon>
        <taxon>Sphingobacteriia</taxon>
        <taxon>Sphingobacteriales</taxon>
        <taxon>Sphingobacteriaceae</taxon>
        <taxon>Pedobacter</taxon>
    </lineage>
</organism>
<keyword evidence="7" id="KW-1185">Reference proteome</keyword>
<dbReference type="Pfam" id="PF08534">
    <property type="entry name" value="Redoxin"/>
    <property type="match status" value="1"/>
</dbReference>
<comment type="subcellular location">
    <subcellularLocation>
        <location evidence="1">Cell envelope</location>
    </subcellularLocation>
</comment>
<dbReference type="SUPFAM" id="SSF52833">
    <property type="entry name" value="Thioredoxin-like"/>
    <property type="match status" value="1"/>
</dbReference>
<proteinExistence type="predicted"/>
<name>A0ABR6EVH9_9SPHI</name>
<keyword evidence="3" id="KW-1015">Disulfide bond</keyword>
<reference evidence="6 7" key="1">
    <citation type="submission" date="2019-11" db="EMBL/GenBank/DDBJ databases">
        <title>Description of Pedobacter sp. LMG 31462T.</title>
        <authorList>
            <person name="Carlier A."/>
            <person name="Qi S."/>
            <person name="Vandamme P."/>
        </authorList>
    </citation>
    <scope>NUCLEOTIDE SEQUENCE [LARGE SCALE GENOMIC DNA]</scope>
    <source>
        <strain evidence="6 7">LMG 31462</strain>
    </source>
</reference>
<dbReference type="CDD" id="cd02966">
    <property type="entry name" value="TlpA_like_family"/>
    <property type="match status" value="1"/>
</dbReference>
<evidence type="ECO:0000256" key="4">
    <source>
        <dbReference type="ARBA" id="ARBA00023284"/>
    </source>
</evidence>
<evidence type="ECO:0000256" key="1">
    <source>
        <dbReference type="ARBA" id="ARBA00004196"/>
    </source>
</evidence>
<evidence type="ECO:0000256" key="2">
    <source>
        <dbReference type="ARBA" id="ARBA00022748"/>
    </source>
</evidence>
<sequence length="506" mass="57871">MTKIRKLHLYGVLSLLFLLLYKSSVGMVIDTPVVKVGIAKLTGTITVQNNTSSDSIYVNITVPHPISGEFVKYKALVDRTGKFAIDVDVETSICLTRFYTSLDPDKALLVKLKSGDLTNINLAYDSSFGIEHVEVTPNMNKYDVLRCFGLIGEMIEFKSDNFLDSPYDKPTDYFLEYTESVLSERLTVVRNDALISKELKEILSKDFQLFLYNTSVFDYAGKMKGNYRATNGDKNTEPVIQNIDRLFFRFLKDSNLNDPQYLYIFTFLEFQKSILQDRTLGLPLIGDSDIPSWLNKVKAILSDLVGFKDGQYYDILAANAYGIQLNEQIRPLSQIQKENIKKYWKDGDIAKILFRKDLQVVGLDKYKSPIVINDILSIPNDKVIETIVSKYKNKVVLIDLWATWCIPCLTAIQEFRSAKGEFHDKDVVFVYLTNSSSPRNVWEEKIKGIGSEHYYLNDSQWEYVMGHFGFEYIPSYLLYNKKGLLIKKKSAFPGSDKVKDMINGLL</sequence>
<dbReference type="Gene3D" id="3.40.30.10">
    <property type="entry name" value="Glutaredoxin"/>
    <property type="match status" value="1"/>
</dbReference>
<dbReference type="InterPro" id="IPR036249">
    <property type="entry name" value="Thioredoxin-like_sf"/>
</dbReference>
<feature type="domain" description="Thioredoxin" evidence="5">
    <location>
        <begin position="331"/>
        <end position="506"/>
    </location>
</feature>
<dbReference type="InterPro" id="IPR050553">
    <property type="entry name" value="Thioredoxin_ResA/DsbE_sf"/>
</dbReference>